<reference evidence="9 10" key="1">
    <citation type="journal article" date="2013" name="Genome Announc.">
        <title>Complete Genome Sequence of Wohlfahrtiimonas chitiniclastica Strain SH04, Isolated from Chrysomya megacephala Collected from Pudong International Airport in China.</title>
        <authorList>
            <person name="Cao X.M."/>
            <person name="Chen T."/>
            <person name="Xu L.Z."/>
            <person name="Yao L.S."/>
            <person name="Qi J."/>
            <person name="Zhang X.L."/>
            <person name="Yan Q.L."/>
            <person name="Deng Y.H."/>
            <person name="Guo T.Y."/>
            <person name="Wang J."/>
            <person name="Hu K.X."/>
            <person name="Xu B.L."/>
        </authorList>
    </citation>
    <scope>NUCLEOTIDE SEQUENCE [LARGE SCALE GENOMIC DNA]</scope>
    <source>
        <strain evidence="9 10">SH04</strain>
    </source>
</reference>
<dbReference type="GO" id="GO:0006235">
    <property type="term" value="P:dTTP biosynthetic process"/>
    <property type="evidence" value="ECO:0007669"/>
    <property type="project" value="TreeGrafter"/>
</dbReference>
<keyword evidence="4" id="KW-0545">Nucleotide biosynthesis</keyword>
<keyword evidence="6 9" id="KW-0418">Kinase</keyword>
<dbReference type="GO" id="GO:0005737">
    <property type="term" value="C:cytoplasm"/>
    <property type="evidence" value="ECO:0007669"/>
    <property type="project" value="TreeGrafter"/>
</dbReference>
<dbReference type="Pfam" id="PF02223">
    <property type="entry name" value="Thymidylate_kin"/>
    <property type="match status" value="1"/>
</dbReference>
<dbReference type="HOGENOM" id="CLU_049131_1_3_6"/>
<comment type="similarity">
    <text evidence="1">Belongs to the thymidylate kinase family.</text>
</comment>
<feature type="domain" description="Thymidylate kinase-like" evidence="8">
    <location>
        <begin position="57"/>
        <end position="169"/>
    </location>
</feature>
<dbReference type="PANTHER" id="PTHR10344:SF4">
    <property type="entry name" value="UMP-CMP KINASE 2, MITOCHONDRIAL"/>
    <property type="match status" value="1"/>
</dbReference>
<keyword evidence="3" id="KW-0808">Transferase</keyword>
<dbReference type="GO" id="GO:0006233">
    <property type="term" value="P:dTDP biosynthetic process"/>
    <property type="evidence" value="ECO:0007669"/>
    <property type="project" value="InterPro"/>
</dbReference>
<dbReference type="GO" id="GO:0004550">
    <property type="term" value="F:nucleoside diphosphate kinase activity"/>
    <property type="evidence" value="ECO:0007669"/>
    <property type="project" value="TreeGrafter"/>
</dbReference>
<dbReference type="RefSeq" id="WP_008315138.1">
    <property type="nucleotide sequence ID" value="NZ_KB372778.1"/>
</dbReference>
<sequence>MGKKFITIEGIDGVGKTSLGKRLAQFLDAEFIQTPYFADHAKDDYEDKFTYYLSDLKKIQPLLNEKLLNKSIVCDRYLHSTVAYQTNLHDVEPLFERYNLLVPDVSILLTIEDNNVRLKRLENRKSEGGIITDLDYESEKLKNINERFKRMSGLYTIDTTNKDIETVWQEMQVIL</sequence>
<evidence type="ECO:0000256" key="4">
    <source>
        <dbReference type="ARBA" id="ARBA00022727"/>
    </source>
</evidence>
<dbReference type="InterPro" id="IPR039430">
    <property type="entry name" value="Thymidylate_kin-like_dom"/>
</dbReference>
<evidence type="ECO:0000259" key="8">
    <source>
        <dbReference type="Pfam" id="PF02223"/>
    </source>
</evidence>
<evidence type="ECO:0000313" key="10">
    <source>
        <dbReference type="Proteomes" id="UP000011617"/>
    </source>
</evidence>
<keyword evidence="10" id="KW-1185">Reference proteome</keyword>
<dbReference type="SUPFAM" id="SSF52540">
    <property type="entry name" value="P-loop containing nucleoside triphosphate hydrolases"/>
    <property type="match status" value="1"/>
</dbReference>
<dbReference type="InterPro" id="IPR027417">
    <property type="entry name" value="P-loop_NTPase"/>
</dbReference>
<name>L8XX29_9GAMM</name>
<organism evidence="9 10">
    <name type="scientific">Wohlfahrtiimonas chitiniclastica SH04</name>
    <dbReference type="NCBI Taxonomy" id="1261130"/>
    <lineage>
        <taxon>Bacteria</taxon>
        <taxon>Pseudomonadati</taxon>
        <taxon>Pseudomonadota</taxon>
        <taxon>Gammaproteobacteria</taxon>
        <taxon>Cardiobacteriales</taxon>
        <taxon>Ignatzschineriaceae</taxon>
        <taxon>Wohlfahrtiimonas</taxon>
    </lineage>
</organism>
<comment type="caution">
    <text evidence="9">The sequence shown here is derived from an EMBL/GenBank/DDBJ whole genome shotgun (WGS) entry which is preliminary data.</text>
</comment>
<dbReference type="OrthoDB" id="9774907at2"/>
<dbReference type="GO" id="GO:0006227">
    <property type="term" value="P:dUDP biosynthetic process"/>
    <property type="evidence" value="ECO:0007669"/>
    <property type="project" value="TreeGrafter"/>
</dbReference>
<evidence type="ECO:0000256" key="3">
    <source>
        <dbReference type="ARBA" id="ARBA00022679"/>
    </source>
</evidence>
<dbReference type="PROSITE" id="PS01331">
    <property type="entry name" value="THYMIDYLATE_KINASE"/>
    <property type="match status" value="1"/>
</dbReference>
<dbReference type="GO" id="GO:0004798">
    <property type="term" value="F:dTMP kinase activity"/>
    <property type="evidence" value="ECO:0007669"/>
    <property type="project" value="UniProtKB-EC"/>
</dbReference>
<dbReference type="PANTHER" id="PTHR10344">
    <property type="entry name" value="THYMIDYLATE KINASE"/>
    <property type="match status" value="1"/>
</dbReference>
<keyword evidence="5" id="KW-0547">Nucleotide-binding</keyword>
<dbReference type="Proteomes" id="UP000011617">
    <property type="component" value="Unassembled WGS sequence"/>
</dbReference>
<gene>
    <name evidence="9" type="ORF">F387_01171</name>
</gene>
<dbReference type="AlphaFoldDB" id="L8XX29"/>
<dbReference type="InterPro" id="IPR018095">
    <property type="entry name" value="Thymidylate_kin_CS"/>
</dbReference>
<dbReference type="EC" id="2.7.4.9" evidence="2"/>
<proteinExistence type="inferred from homology"/>
<accession>L8XX29</accession>
<dbReference type="GO" id="GO:0005524">
    <property type="term" value="F:ATP binding"/>
    <property type="evidence" value="ECO:0007669"/>
    <property type="project" value="UniProtKB-KW"/>
</dbReference>
<evidence type="ECO:0000256" key="1">
    <source>
        <dbReference type="ARBA" id="ARBA00009776"/>
    </source>
</evidence>
<evidence type="ECO:0000256" key="5">
    <source>
        <dbReference type="ARBA" id="ARBA00022741"/>
    </source>
</evidence>
<protein>
    <recommendedName>
        <fullName evidence="2">dTMP kinase</fullName>
        <ecNumber evidence="2">2.7.4.9</ecNumber>
    </recommendedName>
</protein>
<evidence type="ECO:0000256" key="2">
    <source>
        <dbReference type="ARBA" id="ARBA00012980"/>
    </source>
</evidence>
<keyword evidence="7" id="KW-0067">ATP-binding</keyword>
<dbReference type="Gene3D" id="3.40.50.300">
    <property type="entry name" value="P-loop containing nucleotide triphosphate hydrolases"/>
    <property type="match status" value="1"/>
</dbReference>
<evidence type="ECO:0000256" key="7">
    <source>
        <dbReference type="ARBA" id="ARBA00022840"/>
    </source>
</evidence>
<evidence type="ECO:0000313" key="9">
    <source>
        <dbReference type="EMBL" id="ELV08573.1"/>
    </source>
</evidence>
<evidence type="ECO:0000256" key="6">
    <source>
        <dbReference type="ARBA" id="ARBA00022777"/>
    </source>
</evidence>
<dbReference type="EMBL" id="AOBV01000004">
    <property type="protein sequence ID" value="ELV08573.1"/>
    <property type="molecule type" value="Genomic_DNA"/>
</dbReference>